<dbReference type="InterPro" id="IPR022278">
    <property type="entry name" value="Pser_aminoTfrase"/>
</dbReference>
<evidence type="ECO:0000256" key="7">
    <source>
        <dbReference type="ARBA" id="ARBA00022898"/>
    </source>
</evidence>
<feature type="binding site" evidence="12">
    <location>
        <begin position="77"/>
        <end position="78"/>
    </location>
    <ligand>
        <name>pyridoxal 5'-phosphate</name>
        <dbReference type="ChEBI" id="CHEBI:597326"/>
    </ligand>
</feature>
<dbReference type="AlphaFoldDB" id="A0A0A2SYH0"/>
<evidence type="ECO:0000256" key="3">
    <source>
        <dbReference type="ARBA" id="ARBA00006904"/>
    </source>
</evidence>
<keyword evidence="8 12" id="KW-0664">Pyridoxine biosynthesis</keyword>
<dbReference type="InterPro" id="IPR015421">
    <property type="entry name" value="PyrdxlP-dep_Trfase_major"/>
</dbReference>
<feature type="binding site" evidence="12">
    <location>
        <position position="173"/>
    </location>
    <ligand>
        <name>pyridoxal 5'-phosphate</name>
        <dbReference type="ChEBI" id="CHEBI:597326"/>
    </ligand>
</feature>
<dbReference type="GO" id="GO:0004648">
    <property type="term" value="F:O-phospho-L-serine:2-oxoglutarate aminotransferase activity"/>
    <property type="evidence" value="ECO:0007669"/>
    <property type="project" value="UniProtKB-UniRule"/>
</dbReference>
<keyword evidence="7 12" id="KW-0663">Pyridoxal phosphate</keyword>
<sequence length="362" mass="40961">MKTRVYNFGAGPAMLPEPILKEAQEEFLNWHGTGMSVLEIGHRTPEVIHLLNTAEQSLRQLLNIPENYHVLFLGGAARTQFAMVPMNLLQPDEEAAYFITGIWSQMAYQEASRLKKAYYLVDEEARGFVTVPDSQHWKLKNNTAYAYFTPNETVNGVRFPYVPKTGNVPLVADMTSCLLSEPINIKQYGLIFAGAQKNISNAGLTVIIIHEDFLKKQPHPIVPTMLNYKTHAEYHSLYATPPVFNCYLAAKMFDWIKAQGGIEELFRQNCLKAAKLYQYLDSTDFYTTPVSREARSIMNICFSLYDTHLEQKFLDMANERGLCALKGHRFVGGLRASLYNAMPMAGVDALIEFMSEFAKENG</sequence>
<comment type="catalytic activity">
    <reaction evidence="10 12">
        <text>4-(phosphooxy)-L-threonine + 2-oxoglutarate = (R)-3-hydroxy-2-oxo-4-phosphooxybutanoate + L-glutamate</text>
        <dbReference type="Rhea" id="RHEA:16573"/>
        <dbReference type="ChEBI" id="CHEBI:16810"/>
        <dbReference type="ChEBI" id="CHEBI:29985"/>
        <dbReference type="ChEBI" id="CHEBI:58452"/>
        <dbReference type="ChEBI" id="CHEBI:58538"/>
        <dbReference type="EC" id="2.6.1.52"/>
    </reaction>
</comment>
<dbReference type="GO" id="GO:0005737">
    <property type="term" value="C:cytoplasm"/>
    <property type="evidence" value="ECO:0007669"/>
    <property type="project" value="UniProtKB-SubCell"/>
</dbReference>
<comment type="function">
    <text evidence="12">Catalyzes the reversible conversion of 3-phosphohydroxypyruvate to phosphoserine and of 3-hydroxy-2-oxo-4-phosphonooxybutanoate to phosphohydroxythreonine.</text>
</comment>
<dbReference type="GO" id="GO:0008615">
    <property type="term" value="P:pyridoxine biosynthetic process"/>
    <property type="evidence" value="ECO:0007669"/>
    <property type="project" value="UniProtKB-UniRule"/>
</dbReference>
<comment type="pathway">
    <text evidence="1 12">Cofactor biosynthesis; pyridoxine 5'-phosphate biosynthesis; pyridoxine 5'-phosphate from D-erythrose 4-phosphate: step 3/5.</text>
</comment>
<feature type="binding site" evidence="12">
    <location>
        <position position="43"/>
    </location>
    <ligand>
        <name>L-glutamate</name>
        <dbReference type="ChEBI" id="CHEBI:29985"/>
    </ligand>
</feature>
<keyword evidence="9 12" id="KW-0718">Serine biosynthesis</keyword>
<dbReference type="InterPro" id="IPR015424">
    <property type="entry name" value="PyrdxlP-dep_Trfase"/>
</dbReference>
<comment type="subunit">
    <text evidence="12">Homodimer.</text>
</comment>
<keyword evidence="12" id="KW-0963">Cytoplasm</keyword>
<feature type="binding site" evidence="12">
    <location>
        <position position="153"/>
    </location>
    <ligand>
        <name>pyridoxal 5'-phosphate</name>
        <dbReference type="ChEBI" id="CHEBI:597326"/>
    </ligand>
</feature>
<comment type="caution">
    <text evidence="12">Lacks conserved residue(s) required for the propagation of feature annotation.</text>
</comment>
<evidence type="ECO:0000259" key="14">
    <source>
        <dbReference type="Pfam" id="PF00266"/>
    </source>
</evidence>
<evidence type="ECO:0000256" key="1">
    <source>
        <dbReference type="ARBA" id="ARBA00004915"/>
    </source>
</evidence>
<dbReference type="SUPFAM" id="SSF53383">
    <property type="entry name" value="PLP-dependent transferases"/>
    <property type="match status" value="1"/>
</dbReference>
<dbReference type="GO" id="GO:0006564">
    <property type="term" value="P:L-serine biosynthetic process"/>
    <property type="evidence" value="ECO:0007669"/>
    <property type="project" value="UniProtKB-UniRule"/>
</dbReference>
<dbReference type="HAMAP" id="MF_00160">
    <property type="entry name" value="SerC_aminotrans_5"/>
    <property type="match status" value="1"/>
</dbReference>
<dbReference type="RefSeq" id="WP_035886340.1">
    <property type="nucleotide sequence ID" value="NZ_JNCF01000001.1"/>
</dbReference>
<evidence type="ECO:0000256" key="10">
    <source>
        <dbReference type="ARBA" id="ARBA00047630"/>
    </source>
</evidence>
<accession>A0A0A2SYH0</accession>
<feature type="domain" description="Aminotransferase class V" evidence="14">
    <location>
        <begin position="5"/>
        <end position="350"/>
    </location>
</feature>
<comment type="subcellular location">
    <subcellularLocation>
        <location evidence="12">Cytoplasm</location>
    </subcellularLocation>
</comment>
<dbReference type="InterPro" id="IPR020578">
    <property type="entry name" value="Aminotrans_V_PyrdxlP_BS"/>
</dbReference>
<feature type="binding site" evidence="12">
    <location>
        <position position="103"/>
    </location>
    <ligand>
        <name>pyridoxal 5'-phosphate</name>
        <dbReference type="ChEBI" id="CHEBI:597326"/>
    </ligand>
</feature>
<dbReference type="UniPathway" id="UPA00244">
    <property type="reaction ID" value="UER00311"/>
</dbReference>
<comment type="caution">
    <text evidence="15">The sequence shown here is derived from an EMBL/GenBank/DDBJ whole genome shotgun (WGS) entry which is preliminary data.</text>
</comment>
<dbReference type="PANTHER" id="PTHR43247:SF1">
    <property type="entry name" value="PHOSPHOSERINE AMINOTRANSFERASE"/>
    <property type="match status" value="1"/>
</dbReference>
<feature type="binding site" evidence="12">
    <location>
        <position position="196"/>
    </location>
    <ligand>
        <name>pyridoxal 5'-phosphate</name>
        <dbReference type="ChEBI" id="CHEBI:597326"/>
    </ligand>
</feature>
<comment type="catalytic activity">
    <reaction evidence="11 12 13">
        <text>O-phospho-L-serine + 2-oxoglutarate = 3-phosphooxypyruvate + L-glutamate</text>
        <dbReference type="Rhea" id="RHEA:14329"/>
        <dbReference type="ChEBI" id="CHEBI:16810"/>
        <dbReference type="ChEBI" id="CHEBI:18110"/>
        <dbReference type="ChEBI" id="CHEBI:29985"/>
        <dbReference type="ChEBI" id="CHEBI:57524"/>
        <dbReference type="EC" id="2.6.1.52"/>
    </reaction>
</comment>
<reference evidence="15 16" key="1">
    <citation type="submission" date="2014-05" db="EMBL/GenBank/DDBJ databases">
        <authorList>
            <person name="Rizzardi K."/>
            <person name="Winiecka-Krusnell J."/>
            <person name="Ramliden M."/>
            <person name="Alm E."/>
            <person name="Andersson S."/>
            <person name="Byfors S."/>
        </authorList>
    </citation>
    <scope>NUCLEOTIDE SEQUENCE [LARGE SCALE GENOMIC DNA]</scope>
    <source>
        <strain evidence="15 16">LEGN</strain>
    </source>
</reference>
<evidence type="ECO:0000256" key="5">
    <source>
        <dbReference type="ARBA" id="ARBA00022605"/>
    </source>
</evidence>
<name>A0A0A2SYH0_9GAMM</name>
<dbReference type="Gene3D" id="3.40.640.10">
    <property type="entry name" value="Type I PLP-dependent aspartate aminotransferase-like (Major domain)"/>
    <property type="match status" value="1"/>
</dbReference>
<dbReference type="NCBIfam" id="TIGR01364">
    <property type="entry name" value="serC_1"/>
    <property type="match status" value="1"/>
</dbReference>
<evidence type="ECO:0000256" key="11">
    <source>
        <dbReference type="ARBA" id="ARBA00049007"/>
    </source>
</evidence>
<keyword evidence="16" id="KW-1185">Reference proteome</keyword>
<dbReference type="STRING" id="1498499.EP47_11865"/>
<dbReference type="EC" id="2.6.1.52" evidence="12"/>
<organism evidence="15 16">
    <name type="scientific">Legionella norrlandica</name>
    <dbReference type="NCBI Taxonomy" id="1498499"/>
    <lineage>
        <taxon>Bacteria</taxon>
        <taxon>Pseudomonadati</taxon>
        <taxon>Pseudomonadota</taxon>
        <taxon>Gammaproteobacteria</taxon>
        <taxon>Legionellales</taxon>
        <taxon>Legionellaceae</taxon>
        <taxon>Legionella</taxon>
    </lineage>
</organism>
<dbReference type="PANTHER" id="PTHR43247">
    <property type="entry name" value="PHOSPHOSERINE AMINOTRANSFERASE"/>
    <property type="match status" value="1"/>
</dbReference>
<dbReference type="Gene3D" id="3.90.1150.10">
    <property type="entry name" value="Aspartate Aminotransferase, domain 1"/>
    <property type="match status" value="1"/>
</dbReference>
<keyword evidence="6 12" id="KW-0808">Transferase</keyword>
<dbReference type="FunFam" id="3.40.640.10:FF:000010">
    <property type="entry name" value="Phosphoserine aminotransferase"/>
    <property type="match status" value="1"/>
</dbReference>
<evidence type="ECO:0000313" key="16">
    <source>
        <dbReference type="Proteomes" id="UP000054422"/>
    </source>
</evidence>
<feature type="modified residue" description="N6-(pyridoxal phosphate)lysine" evidence="12">
    <location>
        <position position="197"/>
    </location>
</feature>
<comment type="pathway">
    <text evidence="2 12 13">Amino-acid biosynthesis; L-serine biosynthesis; L-serine from 3-phospho-D-glycerate: step 2/3.</text>
</comment>
<evidence type="ECO:0000256" key="8">
    <source>
        <dbReference type="ARBA" id="ARBA00023096"/>
    </source>
</evidence>
<dbReference type="Proteomes" id="UP000054422">
    <property type="component" value="Unassembled WGS sequence"/>
</dbReference>
<dbReference type="NCBIfam" id="NF003764">
    <property type="entry name" value="PRK05355.1"/>
    <property type="match status" value="1"/>
</dbReference>
<comment type="cofactor">
    <cofactor evidence="12">
        <name>pyridoxal 5'-phosphate</name>
        <dbReference type="ChEBI" id="CHEBI:597326"/>
    </cofactor>
    <text evidence="12">Binds 1 pyridoxal phosphate per subunit.</text>
</comment>
<dbReference type="EMBL" id="JNCF01000001">
    <property type="protein sequence ID" value="KGP64454.1"/>
    <property type="molecule type" value="Genomic_DNA"/>
</dbReference>
<dbReference type="UniPathway" id="UPA00135">
    <property type="reaction ID" value="UER00197"/>
</dbReference>
<evidence type="ECO:0000256" key="6">
    <source>
        <dbReference type="ARBA" id="ARBA00022679"/>
    </source>
</evidence>
<dbReference type="FunFam" id="3.90.1150.10:FF:000006">
    <property type="entry name" value="Phosphoserine aminotransferase"/>
    <property type="match status" value="1"/>
</dbReference>
<dbReference type="InterPro" id="IPR000192">
    <property type="entry name" value="Aminotrans_V_dom"/>
</dbReference>
<dbReference type="OrthoDB" id="9809412at2"/>
<dbReference type="PIRSF" id="PIRSF000525">
    <property type="entry name" value="SerC"/>
    <property type="match status" value="1"/>
</dbReference>
<evidence type="ECO:0000256" key="9">
    <source>
        <dbReference type="ARBA" id="ARBA00023299"/>
    </source>
</evidence>
<gene>
    <name evidence="12" type="primary">serC</name>
    <name evidence="15" type="ORF">EP47_11865</name>
</gene>
<protein>
    <recommendedName>
        <fullName evidence="12">Phosphoserine aminotransferase</fullName>
        <ecNumber evidence="12">2.6.1.52</ecNumber>
    </recommendedName>
    <alternativeName>
        <fullName evidence="12">Phosphohydroxythreonine aminotransferase</fullName>
        <shortName evidence="12">PSAT</shortName>
    </alternativeName>
</protein>
<evidence type="ECO:0000256" key="2">
    <source>
        <dbReference type="ARBA" id="ARBA00005099"/>
    </source>
</evidence>
<dbReference type="InterPro" id="IPR015422">
    <property type="entry name" value="PyrdxlP-dep_Trfase_small"/>
</dbReference>
<evidence type="ECO:0000256" key="4">
    <source>
        <dbReference type="ARBA" id="ARBA00022576"/>
    </source>
</evidence>
<evidence type="ECO:0000256" key="12">
    <source>
        <dbReference type="HAMAP-Rule" id="MF_00160"/>
    </source>
</evidence>
<dbReference type="PROSITE" id="PS00595">
    <property type="entry name" value="AA_TRANSFER_CLASS_5"/>
    <property type="match status" value="1"/>
</dbReference>
<evidence type="ECO:0000313" key="15">
    <source>
        <dbReference type="EMBL" id="KGP64454.1"/>
    </source>
</evidence>
<dbReference type="Pfam" id="PF00266">
    <property type="entry name" value="Aminotran_5"/>
    <property type="match status" value="1"/>
</dbReference>
<keyword evidence="4 12" id="KW-0032">Aminotransferase</keyword>
<evidence type="ECO:0000256" key="13">
    <source>
        <dbReference type="RuleBase" id="RU004505"/>
    </source>
</evidence>
<proteinExistence type="inferred from homology"/>
<comment type="similarity">
    <text evidence="3 12">Belongs to the class-V pyridoxal-phosphate-dependent aminotransferase family. SerC subfamily.</text>
</comment>
<keyword evidence="5 12" id="KW-0028">Amino-acid biosynthesis</keyword>
<dbReference type="GO" id="GO:0030170">
    <property type="term" value="F:pyridoxal phosphate binding"/>
    <property type="evidence" value="ECO:0007669"/>
    <property type="project" value="UniProtKB-UniRule"/>
</dbReference>